<dbReference type="Proteomes" id="UP001589609">
    <property type="component" value="Unassembled WGS sequence"/>
</dbReference>
<comment type="similarity">
    <text evidence="11">Belongs to the COX15/CtaA family. Type 1 subfamily.</text>
</comment>
<evidence type="ECO:0000313" key="13">
    <source>
        <dbReference type="Proteomes" id="UP001589609"/>
    </source>
</evidence>
<dbReference type="InterPro" id="IPR050450">
    <property type="entry name" value="COX15/CtaA_HemeA_synthase"/>
</dbReference>
<evidence type="ECO:0000256" key="11">
    <source>
        <dbReference type="HAMAP-Rule" id="MF_01664"/>
    </source>
</evidence>
<keyword evidence="13" id="KW-1185">Reference proteome</keyword>
<comment type="caution">
    <text evidence="12">The sequence shown here is derived from an EMBL/GenBank/DDBJ whole genome shotgun (WGS) entry which is preliminary data.</text>
</comment>
<keyword evidence="10" id="KW-1015">Disulfide bond</keyword>
<evidence type="ECO:0000256" key="6">
    <source>
        <dbReference type="ARBA" id="ARBA00023002"/>
    </source>
</evidence>
<keyword evidence="4 11" id="KW-0479">Metal-binding</keyword>
<evidence type="ECO:0000256" key="7">
    <source>
        <dbReference type="ARBA" id="ARBA00023004"/>
    </source>
</evidence>
<accession>A0ABV5WNY0</accession>
<evidence type="ECO:0000256" key="9">
    <source>
        <dbReference type="ARBA" id="ARBA00023136"/>
    </source>
</evidence>
<evidence type="ECO:0000256" key="4">
    <source>
        <dbReference type="ARBA" id="ARBA00022723"/>
    </source>
</evidence>
<comment type="subunit">
    <text evidence="11">Interacts with CtaB.</text>
</comment>
<dbReference type="EC" id="1.17.99.9" evidence="11"/>
<name>A0ABV5WNY0_9BACI</name>
<keyword evidence="6 11" id="KW-0560">Oxidoreductase</keyword>
<comment type="subcellular location">
    <subcellularLocation>
        <location evidence="11">Cell membrane</location>
        <topology evidence="11">Multi-pass membrane protein</topology>
    </subcellularLocation>
    <subcellularLocation>
        <location evidence="1">Membrane</location>
        <topology evidence="1">Multi-pass membrane protein</topology>
    </subcellularLocation>
</comment>
<feature type="binding site" description="axial binding residue" evidence="11">
    <location>
        <position position="275"/>
    </location>
    <ligand>
        <name>heme</name>
        <dbReference type="ChEBI" id="CHEBI:30413"/>
    </ligand>
    <ligandPart>
        <name>Fe</name>
        <dbReference type="ChEBI" id="CHEBI:18248"/>
    </ligandPart>
</feature>
<dbReference type="PANTHER" id="PTHR35457">
    <property type="entry name" value="HEME A SYNTHASE"/>
    <property type="match status" value="1"/>
</dbReference>
<dbReference type="PANTHER" id="PTHR35457:SF1">
    <property type="entry name" value="HEME A SYNTHASE"/>
    <property type="match status" value="1"/>
</dbReference>
<feature type="transmembrane region" description="Helical" evidence="11">
    <location>
        <begin position="163"/>
        <end position="180"/>
    </location>
</feature>
<feature type="binding site" description="axial binding residue" evidence="11">
    <location>
        <position position="213"/>
    </location>
    <ligand>
        <name>heme</name>
        <dbReference type="ChEBI" id="CHEBI:30413"/>
    </ligand>
    <ligandPart>
        <name>Fe</name>
        <dbReference type="ChEBI" id="CHEBI:18248"/>
    </ligandPart>
</feature>
<evidence type="ECO:0000256" key="8">
    <source>
        <dbReference type="ARBA" id="ARBA00023133"/>
    </source>
</evidence>
<dbReference type="InterPro" id="IPR023755">
    <property type="entry name" value="HemeA_Synthase_type1"/>
</dbReference>
<proteinExistence type="inferred from homology"/>
<dbReference type="InterPro" id="IPR003780">
    <property type="entry name" value="COX15/CtaA_fam"/>
</dbReference>
<keyword evidence="2 11" id="KW-1003">Cell membrane</keyword>
<dbReference type="Pfam" id="PF02628">
    <property type="entry name" value="COX15-CtaA"/>
    <property type="match status" value="2"/>
</dbReference>
<comment type="function">
    <text evidence="11">Catalyzes the conversion of heme O to heme A by two successive hydroxylations of the methyl group at C8. The first hydroxylation forms heme I, the second hydroxylation results in an unstable dihydroxymethyl group, which spontaneously dehydrates, resulting in the formyl group of heme A.</text>
</comment>
<keyword evidence="5 11" id="KW-1133">Transmembrane helix</keyword>
<keyword evidence="9 11" id="KW-0472">Membrane</keyword>
<dbReference type="RefSeq" id="WP_379952122.1">
    <property type="nucleotide sequence ID" value="NZ_JBHMAF010000196.1"/>
</dbReference>
<comment type="caution">
    <text evidence="11">Lacks conserved residue(s) required for the propagation of feature annotation.</text>
</comment>
<feature type="transmembrane region" description="Helical" evidence="11">
    <location>
        <begin position="270"/>
        <end position="293"/>
    </location>
</feature>
<evidence type="ECO:0000256" key="2">
    <source>
        <dbReference type="ARBA" id="ARBA00022475"/>
    </source>
</evidence>
<dbReference type="EMBL" id="JBHMAF010000196">
    <property type="protein sequence ID" value="MFB9762148.1"/>
    <property type="molecule type" value="Genomic_DNA"/>
</dbReference>
<evidence type="ECO:0000256" key="1">
    <source>
        <dbReference type="ARBA" id="ARBA00004141"/>
    </source>
</evidence>
<comment type="catalytic activity">
    <reaction evidence="11">
        <text>Fe(II)-heme o + 2 A + H2O = Fe(II)-heme a + 2 AH2</text>
        <dbReference type="Rhea" id="RHEA:63388"/>
        <dbReference type="ChEBI" id="CHEBI:13193"/>
        <dbReference type="ChEBI" id="CHEBI:15377"/>
        <dbReference type="ChEBI" id="CHEBI:17499"/>
        <dbReference type="ChEBI" id="CHEBI:60530"/>
        <dbReference type="ChEBI" id="CHEBI:61715"/>
        <dbReference type="EC" id="1.17.99.9"/>
    </reaction>
</comment>
<sequence>MRRFLKLLGVVTSLNLLFVLLGGALVTKTGSGLGCGRQWPLCHGQIIPHPLTLETVIELSHRLVSGAAGILVTLLCILSWLYLGHIRETKPLAIVSFSFLLAQALIGAAAVVWGQSGAVLAIHFGISLISFAAVILQTLLIFEVDKKFDAQSVALDSKMKFHIYGITIYSYIVVYTGALVRHEHASLACPTFPFCSKNSPFPTQFHEWVQMGHRFAAVLIFIWIGYAFLLAAREYRGQRVIYYGWRTAFILVCLQAISGALIVYTELNLYVALLHALCISCLFAVLCYLVLLATRSKTNKQAKSAVPNNEQSFGTEPLSK</sequence>
<evidence type="ECO:0000256" key="3">
    <source>
        <dbReference type="ARBA" id="ARBA00022692"/>
    </source>
</evidence>
<dbReference type="HAMAP" id="MF_01664">
    <property type="entry name" value="HemeA_synth_type1"/>
    <property type="match status" value="1"/>
</dbReference>
<comment type="pathway">
    <text evidence="11">Porphyrin-containing compound metabolism; heme A biosynthesis; heme A from heme O: step 1/1.</text>
</comment>
<gene>
    <name evidence="11" type="primary">ctaA</name>
    <name evidence="12" type="ORF">ACFFMS_28390</name>
</gene>
<feature type="transmembrane region" description="Helical" evidence="11">
    <location>
        <begin position="243"/>
        <end position="264"/>
    </location>
</feature>
<keyword evidence="3 11" id="KW-0812">Transmembrane</keyword>
<keyword evidence="8 11" id="KW-0350">Heme biosynthesis</keyword>
<evidence type="ECO:0000256" key="10">
    <source>
        <dbReference type="ARBA" id="ARBA00023157"/>
    </source>
</evidence>
<feature type="transmembrane region" description="Helical" evidence="11">
    <location>
        <begin position="211"/>
        <end position="231"/>
    </location>
</feature>
<feature type="transmembrane region" description="Helical" evidence="11">
    <location>
        <begin position="92"/>
        <end position="114"/>
    </location>
</feature>
<feature type="transmembrane region" description="Helical" evidence="11">
    <location>
        <begin position="120"/>
        <end position="142"/>
    </location>
</feature>
<comment type="cofactor">
    <cofactor evidence="11">
        <name>heme b</name>
        <dbReference type="ChEBI" id="CHEBI:60344"/>
    </cofactor>
</comment>
<evidence type="ECO:0000313" key="12">
    <source>
        <dbReference type="EMBL" id="MFB9762148.1"/>
    </source>
</evidence>
<keyword evidence="7 11" id="KW-0408">Iron</keyword>
<protein>
    <recommendedName>
        <fullName evidence="11">Heme A synthase</fullName>
        <shortName evidence="11">HAS</shortName>
        <ecNumber evidence="11">1.17.99.9</ecNumber>
    </recommendedName>
    <alternativeName>
        <fullName evidence="11">Cytochrome aa3-controlling protein</fullName>
    </alternativeName>
</protein>
<feature type="transmembrane region" description="Helical" evidence="11">
    <location>
        <begin position="63"/>
        <end position="83"/>
    </location>
</feature>
<organism evidence="12 13">
    <name type="scientific">Ectobacillus funiculus</name>
    <dbReference type="NCBI Taxonomy" id="137993"/>
    <lineage>
        <taxon>Bacteria</taxon>
        <taxon>Bacillati</taxon>
        <taxon>Bacillota</taxon>
        <taxon>Bacilli</taxon>
        <taxon>Bacillales</taxon>
        <taxon>Bacillaceae</taxon>
        <taxon>Ectobacillus</taxon>
    </lineage>
</organism>
<reference evidence="12 13" key="1">
    <citation type="submission" date="2024-09" db="EMBL/GenBank/DDBJ databases">
        <authorList>
            <person name="Sun Q."/>
            <person name="Mori K."/>
        </authorList>
    </citation>
    <scope>NUCLEOTIDE SEQUENCE [LARGE SCALE GENOMIC DNA]</scope>
    <source>
        <strain evidence="12 13">JCM 11201</strain>
    </source>
</reference>
<evidence type="ECO:0000256" key="5">
    <source>
        <dbReference type="ARBA" id="ARBA00022989"/>
    </source>
</evidence>